<feature type="chain" id="PRO_5003447634" description="Lipocalin/cytosolic fatty-acid binding domain-containing protein" evidence="1">
    <location>
        <begin position="25"/>
        <end position="199"/>
    </location>
</feature>
<dbReference type="InterPro" id="IPR012674">
    <property type="entry name" value="Calycin"/>
</dbReference>
<dbReference type="SUPFAM" id="SSF50814">
    <property type="entry name" value="Lipocalins"/>
    <property type="match status" value="1"/>
</dbReference>
<feature type="signal peptide" evidence="1">
    <location>
        <begin position="1"/>
        <end position="24"/>
    </location>
</feature>
<keyword evidence="1" id="KW-0732">Signal</keyword>
<organism evidence="2">
    <name type="scientific">Amblyomma maculatum</name>
    <name type="common">Gulf Coast tick</name>
    <dbReference type="NCBI Taxonomy" id="34609"/>
    <lineage>
        <taxon>Eukaryota</taxon>
        <taxon>Metazoa</taxon>
        <taxon>Ecdysozoa</taxon>
        <taxon>Arthropoda</taxon>
        <taxon>Chelicerata</taxon>
        <taxon>Arachnida</taxon>
        <taxon>Acari</taxon>
        <taxon>Parasitiformes</taxon>
        <taxon>Ixodida</taxon>
        <taxon>Ixodoidea</taxon>
        <taxon>Ixodidae</taxon>
        <taxon>Amblyomminae</taxon>
        <taxon>Amblyomma</taxon>
    </lineage>
</organism>
<dbReference type="AlphaFoldDB" id="G3MLC6"/>
<protein>
    <recommendedName>
        <fullName evidence="3">Lipocalin/cytosolic fatty-acid binding domain-containing protein</fullName>
    </recommendedName>
</protein>
<evidence type="ECO:0008006" key="3">
    <source>
        <dbReference type="Google" id="ProtNLM"/>
    </source>
</evidence>
<reference evidence="2" key="1">
    <citation type="journal article" date="2011" name="PLoS ONE">
        <title>A deep insight into the sialotranscriptome of the gulf coast tick, Amblyomma maculatum.</title>
        <authorList>
            <person name="Karim S."/>
            <person name="Singh P."/>
            <person name="Ribeiro J.M."/>
        </authorList>
    </citation>
    <scope>NUCLEOTIDE SEQUENCE</scope>
    <source>
        <tissue evidence="2">Salivary gland</tissue>
    </source>
</reference>
<proteinExistence type="evidence at transcript level"/>
<evidence type="ECO:0000256" key="1">
    <source>
        <dbReference type="SAM" id="SignalP"/>
    </source>
</evidence>
<name>G3MLC6_AMBMU</name>
<dbReference type="EMBL" id="JO842677">
    <property type="protein sequence ID" value="AEO34294.1"/>
    <property type="molecule type" value="mRNA"/>
</dbReference>
<evidence type="ECO:0000313" key="2">
    <source>
        <dbReference type="EMBL" id="AEO34294.1"/>
    </source>
</evidence>
<dbReference type="Gene3D" id="2.40.128.20">
    <property type="match status" value="1"/>
</dbReference>
<sequence>MSMLKAMICFNAALFASLVATASSKPRTVHKLHDILGAEGRIWIVITSNKGETEDGIHRCYYNLLDLREGSTFELKQYFKNRTVWHMQRLYGNVNWEDESKPVLNMTKDQANDEGLQFTIEYWDDVNKCAVVSNTQDGLKNCQLFVWESHLTHSGHTFHCETNYDELCAGLHKYILYEGDCLEQRDQFLREEKNLASSG</sequence>
<accession>G3MLC6</accession>